<dbReference type="RefSeq" id="WP_184492525.1">
    <property type="nucleotide sequence ID" value="NZ_JACIJO010000001.1"/>
</dbReference>
<dbReference type="Proteomes" id="UP000588604">
    <property type="component" value="Unassembled WGS sequence"/>
</dbReference>
<protein>
    <submittedName>
        <fullName evidence="1">Uncharacterized protein</fullName>
    </submittedName>
</protein>
<sequence length="425" mass="50368">MRKASQIPDPKNFYRLPFEKGTFELTEQTLNLNSDFRKPHYFYKIKVRNIHFQNEILTLGVKLEGEPEKLIYLKVTLHELLVSCNVDTDSGYLSRYAYFGLLSLLDFRSSKCFESYYWPDFFDPLTGKSKFLKIYIDRQGLDIYVKTQYPHFYKPGDELIEWYIGKDNPKRKATSPLLTEELPFYDTTIGYFIADVKLSSIHSNHYPFLIPFLGVPTKDKQRIKSYTSILLSENDHHSIDITPTQQELNAICFSMRKLAPVESRNWRTQFSPNSDEKEKGSQLMELWYKAKPLIQSQKYIHYYNTHGLVYLPRRPSRNWVRDCTIHSESPKLVILLIDKGEYYLLKLRFRVNKKLHIPEKTDIAFFICGTTDPKNLYLLERFTDYQLVSFFSQYGHKFAVLKLHYRDELKVFVEKLATDYELIKS</sequence>
<evidence type="ECO:0000313" key="2">
    <source>
        <dbReference type="Proteomes" id="UP000588604"/>
    </source>
</evidence>
<reference evidence="1 2" key="1">
    <citation type="submission" date="2020-08" db="EMBL/GenBank/DDBJ databases">
        <title>Genomic Encyclopedia of Type Strains, Phase IV (KMG-IV): sequencing the most valuable type-strain genomes for metagenomic binning, comparative biology and taxonomic classification.</title>
        <authorList>
            <person name="Goeker M."/>
        </authorList>
    </citation>
    <scope>NUCLEOTIDE SEQUENCE [LARGE SCALE GENOMIC DNA]</scope>
    <source>
        <strain evidence="1 2">DSM 102044</strain>
    </source>
</reference>
<proteinExistence type="predicted"/>
<gene>
    <name evidence="1" type="ORF">FHS59_000161</name>
</gene>
<accession>A0A841MJX0</accession>
<dbReference type="AlphaFoldDB" id="A0A841MJX0"/>
<organism evidence="1 2">
    <name type="scientific">Algoriphagus iocasae</name>
    <dbReference type="NCBI Taxonomy" id="1836499"/>
    <lineage>
        <taxon>Bacteria</taxon>
        <taxon>Pseudomonadati</taxon>
        <taxon>Bacteroidota</taxon>
        <taxon>Cytophagia</taxon>
        <taxon>Cytophagales</taxon>
        <taxon>Cyclobacteriaceae</taxon>
        <taxon>Algoriphagus</taxon>
    </lineage>
</organism>
<name>A0A841MJX0_9BACT</name>
<dbReference type="EMBL" id="JACIJO010000001">
    <property type="protein sequence ID" value="MBB6324546.1"/>
    <property type="molecule type" value="Genomic_DNA"/>
</dbReference>
<keyword evidence="2" id="KW-1185">Reference proteome</keyword>
<comment type="caution">
    <text evidence="1">The sequence shown here is derived from an EMBL/GenBank/DDBJ whole genome shotgun (WGS) entry which is preliminary data.</text>
</comment>
<evidence type="ECO:0000313" key="1">
    <source>
        <dbReference type="EMBL" id="MBB6324546.1"/>
    </source>
</evidence>